<accession>A0A316YPR3</accession>
<keyword evidence="2" id="KW-1185">Reference proteome</keyword>
<protein>
    <recommendedName>
        <fullName evidence="3">Ethanolamine utilization protein</fullName>
    </recommendedName>
</protein>
<dbReference type="RefSeq" id="XP_025376933.1">
    <property type="nucleotide sequence ID" value="XM_025522250.1"/>
</dbReference>
<sequence length="112" mass="11934">MALIALVDTKDPKLADLGNGAFLGDVAASNDNALSAGFYVQHKSEKPLVYTYTYDELKIVLEGELHVSEPSSGTTIVAKAGDVLNISNGATLEFNSPSTARIFYGAKRARLE</sequence>
<dbReference type="EMBL" id="KZ819637">
    <property type="protein sequence ID" value="PWN89735.1"/>
    <property type="molecule type" value="Genomic_DNA"/>
</dbReference>
<dbReference type="OrthoDB" id="3346152at2759"/>
<evidence type="ECO:0008006" key="3">
    <source>
        <dbReference type="Google" id="ProtNLM"/>
    </source>
</evidence>
<dbReference type="InterPro" id="IPR010424">
    <property type="entry name" value="EutQ"/>
</dbReference>
<dbReference type="PANTHER" id="PTHR36169">
    <property type="entry name" value="ETHANOLAMINE UTILIZATION PROTEIN EUTQ"/>
    <property type="match status" value="1"/>
</dbReference>
<dbReference type="SUPFAM" id="SSF51182">
    <property type="entry name" value="RmlC-like cupins"/>
    <property type="match status" value="1"/>
</dbReference>
<dbReference type="GeneID" id="37044166"/>
<dbReference type="Proteomes" id="UP000245768">
    <property type="component" value="Unassembled WGS sequence"/>
</dbReference>
<proteinExistence type="predicted"/>
<dbReference type="InterPro" id="IPR011051">
    <property type="entry name" value="RmlC_Cupin_sf"/>
</dbReference>
<dbReference type="Pfam" id="PF06249">
    <property type="entry name" value="EutQ"/>
    <property type="match status" value="1"/>
</dbReference>
<dbReference type="PANTHER" id="PTHR36169:SF1">
    <property type="entry name" value="ACETATE KINASE EUTQ"/>
    <property type="match status" value="1"/>
</dbReference>
<dbReference type="InterPro" id="IPR014710">
    <property type="entry name" value="RmlC-like_jellyroll"/>
</dbReference>
<gene>
    <name evidence="1" type="ORF">FA10DRAFT_268247</name>
</gene>
<name>A0A316YPR3_9BASI</name>
<dbReference type="AlphaFoldDB" id="A0A316YPR3"/>
<dbReference type="CDD" id="cd02228">
    <property type="entry name" value="cupin_EutQ"/>
    <property type="match status" value="1"/>
</dbReference>
<evidence type="ECO:0000313" key="2">
    <source>
        <dbReference type="Proteomes" id="UP000245768"/>
    </source>
</evidence>
<evidence type="ECO:0000313" key="1">
    <source>
        <dbReference type="EMBL" id="PWN89735.1"/>
    </source>
</evidence>
<organism evidence="1 2">
    <name type="scientific">Acaromyces ingoldii</name>
    <dbReference type="NCBI Taxonomy" id="215250"/>
    <lineage>
        <taxon>Eukaryota</taxon>
        <taxon>Fungi</taxon>
        <taxon>Dikarya</taxon>
        <taxon>Basidiomycota</taxon>
        <taxon>Ustilaginomycotina</taxon>
        <taxon>Exobasidiomycetes</taxon>
        <taxon>Exobasidiales</taxon>
        <taxon>Cryptobasidiaceae</taxon>
        <taxon>Acaromyces</taxon>
    </lineage>
</organism>
<dbReference type="InParanoid" id="A0A316YPR3"/>
<reference evidence="1 2" key="1">
    <citation type="journal article" date="2018" name="Mol. Biol. Evol.">
        <title>Broad Genomic Sampling Reveals a Smut Pathogenic Ancestry of the Fungal Clade Ustilaginomycotina.</title>
        <authorList>
            <person name="Kijpornyongpan T."/>
            <person name="Mondo S.J."/>
            <person name="Barry K."/>
            <person name="Sandor L."/>
            <person name="Lee J."/>
            <person name="Lipzen A."/>
            <person name="Pangilinan J."/>
            <person name="LaButti K."/>
            <person name="Hainaut M."/>
            <person name="Henrissat B."/>
            <person name="Grigoriev I.V."/>
            <person name="Spatafora J.W."/>
            <person name="Aime M.C."/>
        </authorList>
    </citation>
    <scope>NUCLEOTIDE SEQUENCE [LARGE SCALE GENOMIC DNA]</scope>
    <source>
        <strain evidence="1 2">MCA 4198</strain>
    </source>
</reference>
<dbReference type="Gene3D" id="2.60.120.10">
    <property type="entry name" value="Jelly Rolls"/>
    <property type="match status" value="1"/>
</dbReference>